<accession>A0ABU1EF08</accession>
<dbReference type="CDD" id="cd02523">
    <property type="entry name" value="PC_cytidylyltransferase"/>
    <property type="match status" value="1"/>
</dbReference>
<evidence type="ECO:0000256" key="2">
    <source>
        <dbReference type="ARBA" id="ARBA00022695"/>
    </source>
</evidence>
<proteinExistence type="predicted"/>
<dbReference type="InterPro" id="IPR005835">
    <property type="entry name" value="NTP_transferase_dom"/>
</dbReference>
<dbReference type="InterPro" id="IPR029044">
    <property type="entry name" value="Nucleotide-diphossugar_trans"/>
</dbReference>
<keyword evidence="2 4" id="KW-0548">Nucleotidyltransferase</keyword>
<dbReference type="Proteomes" id="UP001256646">
    <property type="component" value="Unassembled WGS sequence"/>
</dbReference>
<evidence type="ECO:0000256" key="1">
    <source>
        <dbReference type="ARBA" id="ARBA00022679"/>
    </source>
</evidence>
<dbReference type="SUPFAM" id="SSF53448">
    <property type="entry name" value="Nucleotide-diphospho-sugar transferases"/>
    <property type="match status" value="1"/>
</dbReference>
<comment type="caution">
    <text evidence="4">The sequence shown here is derived from an EMBL/GenBank/DDBJ whole genome shotgun (WGS) entry which is preliminary data.</text>
</comment>
<dbReference type="Pfam" id="PF00483">
    <property type="entry name" value="NTP_transferase"/>
    <property type="match status" value="1"/>
</dbReference>
<evidence type="ECO:0000259" key="3">
    <source>
        <dbReference type="Pfam" id="PF00483"/>
    </source>
</evidence>
<sequence length="244" mass="28252">MGKINTAVILVAGMGKRLYEITNDEIPKGFICINEKTLIERSISKLRQAGIKKIYLVTGHLGNFYDKLCEKEVDLYVKRNDKYITTGSMASLATLKNLIVDDFLLLEGDLIYEIKALKDAIEYASDDCVIISNLTNSGDECYIEIKNNNLYKISKIKEEIKNIYGELVGISKISLNLYREMIKQFNKSKMQKCDYEYILFDVAKMRKIGYLKIENLIWSEIDNKEHLKRVKEYIIPRLYVNGEE</sequence>
<evidence type="ECO:0000313" key="5">
    <source>
        <dbReference type="Proteomes" id="UP001256646"/>
    </source>
</evidence>
<dbReference type="Gene3D" id="3.90.550.10">
    <property type="entry name" value="Spore Coat Polysaccharide Biosynthesis Protein SpsA, Chain A"/>
    <property type="match status" value="1"/>
</dbReference>
<evidence type="ECO:0000313" key="4">
    <source>
        <dbReference type="EMBL" id="MDR5586968.1"/>
    </source>
</evidence>
<keyword evidence="1" id="KW-0808">Transferase</keyword>
<dbReference type="RefSeq" id="WP_252212460.1">
    <property type="nucleotide sequence ID" value="NZ_JAVJAN010000012.1"/>
</dbReference>
<keyword evidence="5" id="KW-1185">Reference proteome</keyword>
<reference evidence="4 5" key="1">
    <citation type="submission" date="2023-09" db="EMBL/GenBank/DDBJ databases">
        <authorList>
            <person name="Zhai L."/>
        </authorList>
    </citation>
    <scope>NUCLEOTIDE SEQUENCE [LARGE SCALE GENOMIC DNA]</scope>
    <source>
        <strain evidence="4 5">5 N-1</strain>
    </source>
</reference>
<name>A0ABU1EF08_9CLOT</name>
<dbReference type="EMBL" id="JAVJAN010000012">
    <property type="protein sequence ID" value="MDR5586968.1"/>
    <property type="molecule type" value="Genomic_DNA"/>
</dbReference>
<feature type="domain" description="Nucleotidyl transferase" evidence="3">
    <location>
        <begin position="7"/>
        <end position="127"/>
    </location>
</feature>
<dbReference type="PANTHER" id="PTHR43584">
    <property type="entry name" value="NUCLEOTIDYL TRANSFERASE"/>
    <property type="match status" value="1"/>
</dbReference>
<dbReference type="PANTHER" id="PTHR43584:SF5">
    <property type="entry name" value="PROTEIN LICC"/>
    <property type="match status" value="1"/>
</dbReference>
<protein>
    <submittedName>
        <fullName evidence="4">Phosphocholine cytidylyltransferase family protein</fullName>
    </submittedName>
</protein>
<dbReference type="GO" id="GO:0016779">
    <property type="term" value="F:nucleotidyltransferase activity"/>
    <property type="evidence" value="ECO:0007669"/>
    <property type="project" value="UniProtKB-KW"/>
</dbReference>
<gene>
    <name evidence="4" type="ORF">RGC78_05740</name>
</gene>
<dbReference type="InterPro" id="IPR050065">
    <property type="entry name" value="GlmU-like"/>
</dbReference>
<organism evidence="4 5">
    <name type="scientific">Clostridium aquiflavi</name>
    <dbReference type="NCBI Taxonomy" id="3073603"/>
    <lineage>
        <taxon>Bacteria</taxon>
        <taxon>Bacillati</taxon>
        <taxon>Bacillota</taxon>
        <taxon>Clostridia</taxon>
        <taxon>Eubacteriales</taxon>
        <taxon>Clostridiaceae</taxon>
        <taxon>Clostridium</taxon>
    </lineage>
</organism>